<evidence type="ECO:0000313" key="2">
    <source>
        <dbReference type="EMBL" id="KAF3220311.1"/>
    </source>
</evidence>
<protein>
    <submittedName>
        <fullName evidence="2">Uncharacterized protein</fullName>
    </submittedName>
</protein>
<organism evidence="2 3">
    <name type="scientific">Orbilia oligospora</name>
    <name type="common">Nematode-trapping fungus</name>
    <name type="synonym">Arthrobotrys oligospora</name>
    <dbReference type="NCBI Taxonomy" id="2813651"/>
    <lineage>
        <taxon>Eukaryota</taxon>
        <taxon>Fungi</taxon>
        <taxon>Dikarya</taxon>
        <taxon>Ascomycota</taxon>
        <taxon>Pezizomycotina</taxon>
        <taxon>Orbiliomycetes</taxon>
        <taxon>Orbiliales</taxon>
        <taxon>Orbiliaceae</taxon>
        <taxon>Orbilia</taxon>
    </lineage>
</organism>
<name>A0A8H8VJF2_ORBOL</name>
<gene>
    <name evidence="2" type="ORF">TWF679_009686</name>
</gene>
<evidence type="ECO:0000256" key="1">
    <source>
        <dbReference type="SAM" id="MobiDB-lite"/>
    </source>
</evidence>
<accession>A0A8H8VJF2</accession>
<reference evidence="2" key="1">
    <citation type="submission" date="2019-06" db="EMBL/GenBank/DDBJ databases">
        <authorList>
            <person name="Palmer J.M."/>
        </authorList>
    </citation>
    <scope>NUCLEOTIDE SEQUENCE</scope>
    <source>
        <strain evidence="2">TWF679</strain>
    </source>
</reference>
<feature type="region of interest" description="Disordered" evidence="1">
    <location>
        <begin position="1"/>
        <end position="70"/>
    </location>
</feature>
<evidence type="ECO:0000313" key="3">
    <source>
        <dbReference type="Proteomes" id="UP000614610"/>
    </source>
</evidence>
<comment type="caution">
    <text evidence="2">The sequence shown here is derived from an EMBL/GenBank/DDBJ whole genome shotgun (WGS) entry which is preliminary data.</text>
</comment>
<sequence>MPHIPGLHVTHAPNLASDPYELNTGTERSMGELEVPKSQSFIGPWLASSSQDQSATKSTPQVQGRLKSSS</sequence>
<dbReference type="AlphaFoldDB" id="A0A8H8VJF2"/>
<feature type="compositionally biased region" description="Polar residues" evidence="1">
    <location>
        <begin position="37"/>
        <end position="70"/>
    </location>
</feature>
<dbReference type="EMBL" id="WIWT01000007">
    <property type="protein sequence ID" value="KAF3220311.1"/>
    <property type="molecule type" value="Genomic_DNA"/>
</dbReference>
<dbReference type="Proteomes" id="UP000614610">
    <property type="component" value="Unassembled WGS sequence"/>
</dbReference>
<proteinExistence type="predicted"/>